<dbReference type="Proteomes" id="UP000800093">
    <property type="component" value="Unassembled WGS sequence"/>
</dbReference>
<keyword evidence="3" id="KW-1185">Reference proteome</keyword>
<dbReference type="InterPro" id="IPR000073">
    <property type="entry name" value="AB_hydrolase_1"/>
</dbReference>
<dbReference type="PANTHER" id="PTHR43798">
    <property type="entry name" value="MONOACYLGLYCEROL LIPASE"/>
    <property type="match status" value="1"/>
</dbReference>
<dbReference type="InterPro" id="IPR029058">
    <property type="entry name" value="AB_hydrolase_fold"/>
</dbReference>
<dbReference type="SUPFAM" id="SSF53474">
    <property type="entry name" value="alpha/beta-Hydrolases"/>
    <property type="match status" value="1"/>
</dbReference>
<dbReference type="OrthoDB" id="8119704at2759"/>
<comment type="caution">
    <text evidence="2">The sequence shown here is derived from an EMBL/GenBank/DDBJ whole genome shotgun (WGS) entry which is preliminary data.</text>
</comment>
<protein>
    <submittedName>
        <fullName evidence="2">Alpha/beta-hydrolase</fullName>
    </submittedName>
</protein>
<evidence type="ECO:0000259" key="1">
    <source>
        <dbReference type="Pfam" id="PF00561"/>
    </source>
</evidence>
<organism evidence="2 3">
    <name type="scientific">Lojkania enalia</name>
    <dbReference type="NCBI Taxonomy" id="147567"/>
    <lineage>
        <taxon>Eukaryota</taxon>
        <taxon>Fungi</taxon>
        <taxon>Dikarya</taxon>
        <taxon>Ascomycota</taxon>
        <taxon>Pezizomycotina</taxon>
        <taxon>Dothideomycetes</taxon>
        <taxon>Pleosporomycetidae</taxon>
        <taxon>Pleosporales</taxon>
        <taxon>Pleosporales incertae sedis</taxon>
        <taxon>Lojkania</taxon>
    </lineage>
</organism>
<dbReference type="PANTHER" id="PTHR43798:SF5">
    <property type="entry name" value="MONOACYLGLYCEROL LIPASE ABHD6"/>
    <property type="match status" value="1"/>
</dbReference>
<dbReference type="GO" id="GO:0046464">
    <property type="term" value="P:acylglycerol catabolic process"/>
    <property type="evidence" value="ECO:0007669"/>
    <property type="project" value="TreeGrafter"/>
</dbReference>
<proteinExistence type="predicted"/>
<dbReference type="GO" id="GO:0047372">
    <property type="term" value="F:monoacylglycerol lipase activity"/>
    <property type="evidence" value="ECO:0007669"/>
    <property type="project" value="TreeGrafter"/>
</dbReference>
<dbReference type="AlphaFoldDB" id="A0A9P4K2N2"/>
<evidence type="ECO:0000313" key="2">
    <source>
        <dbReference type="EMBL" id="KAF2261023.1"/>
    </source>
</evidence>
<dbReference type="InterPro" id="IPR050266">
    <property type="entry name" value="AB_hydrolase_sf"/>
</dbReference>
<accession>A0A9P4K2N2</accession>
<dbReference type="GO" id="GO:0016020">
    <property type="term" value="C:membrane"/>
    <property type="evidence" value="ECO:0007669"/>
    <property type="project" value="TreeGrafter"/>
</dbReference>
<sequence>MSTYETAQTQYIIIKGVKYAYRHFGLTTGIPLFSHMHFRGTMDHWDPAFINPLAARRPILLLDSAGVGRSEGEIPTTYTGWAQIVIDFIDALGLRQVDLFGFSMGGCAAQMIALDAPAGLIRRLILAGTIPSAGEGVIPRTDLTPFNKLRLARTKEEHLEAFLFSFFAPSEKSQAAGRESFARIHSARSNRADYVDINLARRQGRAFVNFQDLAQAKEGSYNRFHELKMPVLIANGSDDVLLPTPNSYLMWQKLANANAQLHLFPDSGHGFLYQYAAQFTKLINDFLDDEHLSSLASRL</sequence>
<evidence type="ECO:0000313" key="3">
    <source>
        <dbReference type="Proteomes" id="UP000800093"/>
    </source>
</evidence>
<dbReference type="Pfam" id="PF00561">
    <property type="entry name" value="Abhydrolase_1"/>
    <property type="match status" value="1"/>
</dbReference>
<name>A0A9P4K2N2_9PLEO</name>
<gene>
    <name evidence="2" type="ORF">CC78DRAFT_535916</name>
</gene>
<reference evidence="3" key="1">
    <citation type="journal article" date="2020" name="Stud. Mycol.">
        <title>101 Dothideomycetes genomes: A test case for predicting lifestyles and emergence of pathogens.</title>
        <authorList>
            <person name="Haridas S."/>
            <person name="Albert R."/>
            <person name="Binder M."/>
            <person name="Bloem J."/>
            <person name="LaButti K."/>
            <person name="Salamov A."/>
            <person name="Andreopoulos B."/>
            <person name="Baker S."/>
            <person name="Barry K."/>
            <person name="Bills G."/>
            <person name="Bluhm B."/>
            <person name="Cannon C."/>
            <person name="Castanera R."/>
            <person name="Culley D."/>
            <person name="Daum C."/>
            <person name="Ezra D."/>
            <person name="Gonzalez J."/>
            <person name="Henrissat B."/>
            <person name="Kuo A."/>
            <person name="Liang C."/>
            <person name="Lipzen A."/>
            <person name="Lutzoni F."/>
            <person name="Magnuson J."/>
            <person name="Mondo S."/>
            <person name="Nolan M."/>
            <person name="Ohm R."/>
            <person name="Pangilinan J."/>
            <person name="Park H.-J."/>
            <person name="Ramirez L."/>
            <person name="Alfaro M."/>
            <person name="Sun H."/>
            <person name="Tritt A."/>
            <person name="Yoshinaga Y."/>
            <person name="Zwiers L.-H."/>
            <person name="Turgeon B."/>
            <person name="Goodwin S."/>
            <person name="Spatafora J."/>
            <person name="Crous P."/>
            <person name="Grigoriev I."/>
        </authorList>
    </citation>
    <scope>NUCLEOTIDE SEQUENCE [LARGE SCALE GENOMIC DNA]</scope>
    <source>
        <strain evidence="3">CBS 304.66</strain>
    </source>
</reference>
<dbReference type="EMBL" id="ML986666">
    <property type="protein sequence ID" value="KAF2261023.1"/>
    <property type="molecule type" value="Genomic_DNA"/>
</dbReference>
<dbReference type="Gene3D" id="3.40.50.1820">
    <property type="entry name" value="alpha/beta hydrolase"/>
    <property type="match status" value="1"/>
</dbReference>
<feature type="domain" description="AB hydrolase-1" evidence="1">
    <location>
        <begin position="40"/>
        <end position="272"/>
    </location>
</feature>